<keyword evidence="14" id="KW-0732">Signal</keyword>
<evidence type="ECO:0000256" key="14">
    <source>
        <dbReference type="SAM" id="SignalP"/>
    </source>
</evidence>
<dbReference type="PANTHER" id="PTHR16631">
    <property type="entry name" value="GLUCAN 1,3-BETA-GLUCOSIDASE"/>
    <property type="match status" value="1"/>
</dbReference>
<name>A0A3M6VDU3_9STRA</name>
<dbReference type="EMBL" id="QKXF01000468">
    <property type="protein sequence ID" value="RQM11119.1"/>
    <property type="molecule type" value="Genomic_DNA"/>
</dbReference>
<dbReference type="EC" id="3.2.1.39" evidence="3"/>
<keyword evidence="8" id="KW-0119">Carbohydrate metabolism</keyword>
<dbReference type="InterPro" id="IPR050732">
    <property type="entry name" value="Beta-glucan_modifiers"/>
</dbReference>
<evidence type="ECO:0000256" key="10">
    <source>
        <dbReference type="ARBA" id="ARBA00023326"/>
    </source>
</evidence>
<dbReference type="OrthoDB" id="77201at2759"/>
<dbReference type="GO" id="GO:0005886">
    <property type="term" value="C:plasma membrane"/>
    <property type="evidence" value="ECO:0007669"/>
    <property type="project" value="UniProtKB-SubCell"/>
</dbReference>
<dbReference type="GO" id="GO:0000272">
    <property type="term" value="P:polysaccharide catabolic process"/>
    <property type="evidence" value="ECO:0007669"/>
    <property type="project" value="UniProtKB-KW"/>
</dbReference>
<dbReference type="GO" id="GO:0042973">
    <property type="term" value="F:glucan endo-1,3-beta-D-glucosidase activity"/>
    <property type="evidence" value="ECO:0007669"/>
    <property type="project" value="UniProtKB-EC"/>
</dbReference>
<keyword evidence="4" id="KW-1003">Cell membrane</keyword>
<evidence type="ECO:0000313" key="16">
    <source>
        <dbReference type="EMBL" id="RQM11119.1"/>
    </source>
</evidence>
<keyword evidence="5" id="KW-0378">Hydrolase</keyword>
<dbReference type="Proteomes" id="UP000282087">
    <property type="component" value="Unassembled WGS sequence"/>
</dbReference>
<keyword evidence="7" id="KW-0325">Glycoprotein</keyword>
<evidence type="ECO:0000256" key="9">
    <source>
        <dbReference type="ARBA" id="ARBA00023316"/>
    </source>
</evidence>
<dbReference type="EMBL" id="QLLG01000606">
    <property type="protein sequence ID" value="RMX62490.1"/>
    <property type="molecule type" value="Genomic_DNA"/>
</dbReference>
<dbReference type="SUPFAM" id="SSF51445">
    <property type="entry name" value="(Trans)glycosidases"/>
    <property type="match status" value="1"/>
</dbReference>
<protein>
    <recommendedName>
        <fullName evidence="3">glucan endo-1,3-beta-D-glucosidase</fullName>
        <ecNumber evidence="3">3.2.1.39</ecNumber>
    </recommendedName>
    <alternativeName>
        <fullName evidence="13">Endo-1,3-beta-glucanase btgC</fullName>
    </alternativeName>
    <alternativeName>
        <fullName evidence="12">Laminarinase btgC</fullName>
    </alternativeName>
</protein>
<comment type="subcellular location">
    <subcellularLocation>
        <location evidence="2">Cell membrane</location>
    </subcellularLocation>
</comment>
<sequence length="278" mass="30385">MKFFIPISLGVFAFFSMKVDANGVCYDPNHADVVNDSTMQADMKLILSAGFDSVRTYIAKFGNTELGPIIASAGLKAVLGVPYPQDGYQEQMEAAIKAANAGGVSAIMVGNENLANANSVPREMIDIINQIKARAPVTVRVGTVQRNTEVIDWQSVSGWTELVAACDVLGVNVQPVFSPGMTGESAINLVKEEWQIMYGQFGDKLILTETGWPSSGFVSGNVCSISGELTFYNAYKQWITPANESYYFQMFDMPYKTQLFEQSFGLYTSDGKFKQVTS</sequence>
<dbReference type="AlphaFoldDB" id="A0A3M6VDU3"/>
<keyword evidence="10" id="KW-0624">Polysaccharide degradation</keyword>
<comment type="caution">
    <text evidence="15">The sequence shown here is derived from an EMBL/GenBank/DDBJ whole genome shotgun (WGS) entry which is preliminary data.</text>
</comment>
<comment type="catalytic activity">
    <reaction evidence="1">
        <text>Hydrolysis of (1-&gt;3)-beta-D-glucosidic linkages in (1-&gt;3)-beta-D-glucans.</text>
        <dbReference type="EC" id="3.2.1.39"/>
    </reaction>
</comment>
<dbReference type="Proteomes" id="UP000286097">
    <property type="component" value="Unassembled WGS sequence"/>
</dbReference>
<dbReference type="VEuPathDB" id="FungiDB:DD237_008484"/>
<dbReference type="GO" id="GO:0071555">
    <property type="term" value="P:cell wall organization"/>
    <property type="evidence" value="ECO:0007669"/>
    <property type="project" value="UniProtKB-KW"/>
</dbReference>
<keyword evidence="9" id="KW-0961">Cell wall biogenesis/degradation</keyword>
<gene>
    <name evidence="16" type="ORF">DD237_008484</name>
    <name evidence="15" type="ORF">DD238_008464</name>
</gene>
<evidence type="ECO:0000256" key="6">
    <source>
        <dbReference type="ARBA" id="ARBA00023136"/>
    </source>
</evidence>
<evidence type="ECO:0000313" key="18">
    <source>
        <dbReference type="Proteomes" id="UP000286097"/>
    </source>
</evidence>
<keyword evidence="17" id="KW-1185">Reference proteome</keyword>
<dbReference type="InterPro" id="IPR017853">
    <property type="entry name" value="GH"/>
</dbReference>
<evidence type="ECO:0000313" key="17">
    <source>
        <dbReference type="Proteomes" id="UP000282087"/>
    </source>
</evidence>
<evidence type="ECO:0000256" key="2">
    <source>
        <dbReference type="ARBA" id="ARBA00004236"/>
    </source>
</evidence>
<dbReference type="Gene3D" id="3.20.20.80">
    <property type="entry name" value="Glycosidases"/>
    <property type="match status" value="1"/>
</dbReference>
<evidence type="ECO:0000313" key="15">
    <source>
        <dbReference type="EMBL" id="RMX62490.1"/>
    </source>
</evidence>
<accession>A0A3M6VDU3</accession>
<comment type="function">
    <text evidence="11">Glucanases play a role in cell expansion during growth, in cell-cell fusion during mating, and in spore release during sporulation. This enzyme may be involved in beta-glucan degradation. Active on laminarin and lichenan.</text>
</comment>
<dbReference type="PANTHER" id="PTHR16631:SF17">
    <property type="entry name" value="GLUCAN ENDO-1,3-BETA-GLUCOSIDASE BTGC"/>
    <property type="match status" value="1"/>
</dbReference>
<reference evidence="17 18" key="1">
    <citation type="submission" date="2018-06" db="EMBL/GenBank/DDBJ databases">
        <title>Comparative genomics of downy mildews reveals potential adaptations to biotrophy.</title>
        <authorList>
            <person name="Fletcher K."/>
            <person name="Klosterman S.J."/>
            <person name="Derevnina L."/>
            <person name="Martin F."/>
            <person name="Koike S."/>
            <person name="Reyes Chin-Wo S."/>
            <person name="Mou B."/>
            <person name="Michelmore R."/>
        </authorList>
    </citation>
    <scope>NUCLEOTIDE SEQUENCE [LARGE SCALE GENOMIC DNA]</scope>
    <source>
        <strain evidence="16 18">R13</strain>
        <strain evidence="15 17">R14</strain>
    </source>
</reference>
<evidence type="ECO:0000256" key="13">
    <source>
        <dbReference type="ARBA" id="ARBA00043078"/>
    </source>
</evidence>
<evidence type="ECO:0000256" key="5">
    <source>
        <dbReference type="ARBA" id="ARBA00022801"/>
    </source>
</evidence>
<evidence type="ECO:0000256" key="8">
    <source>
        <dbReference type="ARBA" id="ARBA00023277"/>
    </source>
</evidence>
<evidence type="ECO:0000256" key="3">
    <source>
        <dbReference type="ARBA" id="ARBA00012780"/>
    </source>
</evidence>
<evidence type="ECO:0000256" key="7">
    <source>
        <dbReference type="ARBA" id="ARBA00023180"/>
    </source>
</evidence>
<feature type="chain" id="PRO_5036340269" description="glucan endo-1,3-beta-D-glucosidase" evidence="14">
    <location>
        <begin position="22"/>
        <end position="278"/>
    </location>
</feature>
<dbReference type="STRING" id="542832.A0A3M6VDU3"/>
<evidence type="ECO:0000256" key="11">
    <source>
        <dbReference type="ARBA" id="ARBA00037649"/>
    </source>
</evidence>
<proteinExistence type="predicted"/>
<evidence type="ECO:0000256" key="4">
    <source>
        <dbReference type="ARBA" id="ARBA00022475"/>
    </source>
</evidence>
<organism evidence="15 17">
    <name type="scientific">Peronospora effusa</name>
    <dbReference type="NCBI Taxonomy" id="542832"/>
    <lineage>
        <taxon>Eukaryota</taxon>
        <taxon>Sar</taxon>
        <taxon>Stramenopiles</taxon>
        <taxon>Oomycota</taxon>
        <taxon>Peronosporomycetes</taxon>
        <taxon>Peronosporales</taxon>
        <taxon>Peronosporaceae</taxon>
        <taxon>Peronospora</taxon>
    </lineage>
</organism>
<evidence type="ECO:0000256" key="1">
    <source>
        <dbReference type="ARBA" id="ARBA00000382"/>
    </source>
</evidence>
<evidence type="ECO:0000256" key="12">
    <source>
        <dbReference type="ARBA" id="ARBA00042373"/>
    </source>
</evidence>
<keyword evidence="6" id="KW-0472">Membrane</keyword>
<feature type="signal peptide" evidence="14">
    <location>
        <begin position="1"/>
        <end position="21"/>
    </location>
</feature>